<sequence length="254" mass="29262">MKLQNHLLYIDITQFCGIGCDFCMYTENHAKSHLKLSSKALINLSCLINDPEVKRITISGEGEPLNNIQVFYQILGLSKGNRKFEFITSGYLEYKKLRKALDEIDRIVSSNGDECNIRLSSDSHHIPKLKHLPHGKCIRDFREGVYDNLTLSFRSIDPDREFTRQYLIEQAKDFGFNAKIKVKGNLEDVVYVEGIEFRVDYKNLVKPNGMYHNYLNMWQYIQCIEDKVGKPFTLGSLNIQENGLDVTIKPNGDV</sequence>
<dbReference type="SFLD" id="SFLDS00029">
    <property type="entry name" value="Radical_SAM"/>
    <property type="match status" value="1"/>
</dbReference>
<dbReference type="Proteomes" id="UP001199044">
    <property type="component" value="Unassembled WGS sequence"/>
</dbReference>
<dbReference type="InterPro" id="IPR007197">
    <property type="entry name" value="rSAM"/>
</dbReference>
<comment type="caution">
    <text evidence="6">The sequence shown here is derived from an EMBL/GenBank/DDBJ whole genome shotgun (WGS) entry which is preliminary data.</text>
</comment>
<protein>
    <recommendedName>
        <fullName evidence="8">Radical SAM protein</fullName>
    </recommendedName>
</protein>
<comment type="cofactor">
    <cofactor evidence="1">
        <name>[4Fe-4S] cluster</name>
        <dbReference type="ChEBI" id="CHEBI:49883"/>
    </cofactor>
</comment>
<keyword evidence="3" id="KW-0479">Metal-binding</keyword>
<evidence type="ECO:0000256" key="5">
    <source>
        <dbReference type="ARBA" id="ARBA00023014"/>
    </source>
</evidence>
<gene>
    <name evidence="6" type="ORF">LDJ79_06250</name>
</gene>
<dbReference type="Gene3D" id="3.20.20.70">
    <property type="entry name" value="Aldolase class I"/>
    <property type="match status" value="1"/>
</dbReference>
<evidence type="ECO:0008006" key="8">
    <source>
        <dbReference type="Google" id="ProtNLM"/>
    </source>
</evidence>
<dbReference type="SUPFAM" id="SSF102114">
    <property type="entry name" value="Radical SAM enzymes"/>
    <property type="match status" value="1"/>
</dbReference>
<feature type="non-terminal residue" evidence="6">
    <location>
        <position position="254"/>
    </location>
</feature>
<keyword evidence="2" id="KW-0949">S-adenosyl-L-methionine</keyword>
<evidence type="ECO:0000313" key="7">
    <source>
        <dbReference type="Proteomes" id="UP001199044"/>
    </source>
</evidence>
<name>A0ABS7YJ53_9VIBR</name>
<keyword evidence="7" id="KW-1185">Reference proteome</keyword>
<accession>A0ABS7YJ53</accession>
<keyword evidence="4" id="KW-0408">Iron</keyword>
<evidence type="ECO:0000313" key="6">
    <source>
        <dbReference type="EMBL" id="MCA2015704.1"/>
    </source>
</evidence>
<keyword evidence="5" id="KW-0411">Iron-sulfur</keyword>
<dbReference type="EMBL" id="JAIWIU010000036">
    <property type="protein sequence ID" value="MCA2015704.1"/>
    <property type="molecule type" value="Genomic_DNA"/>
</dbReference>
<evidence type="ECO:0000256" key="2">
    <source>
        <dbReference type="ARBA" id="ARBA00022691"/>
    </source>
</evidence>
<reference evidence="7" key="1">
    <citation type="submission" date="2023-07" db="EMBL/GenBank/DDBJ databases">
        <title>Molecular identification of indigenous halophilic bacteria isolated from red sea cost, biodegradation of synthetic dyes and assessment of degraded metabolite toxicity.</title>
        <authorList>
            <person name="Chaieb K."/>
            <person name="Altayb H.N."/>
        </authorList>
    </citation>
    <scope>NUCLEOTIDE SEQUENCE [LARGE SCALE GENOMIC DNA]</scope>
    <source>
        <strain evidence="7">K20</strain>
    </source>
</reference>
<organism evidence="6 7">
    <name type="scientific">Vibrio tritonius</name>
    <dbReference type="NCBI Taxonomy" id="1435069"/>
    <lineage>
        <taxon>Bacteria</taxon>
        <taxon>Pseudomonadati</taxon>
        <taxon>Pseudomonadota</taxon>
        <taxon>Gammaproteobacteria</taxon>
        <taxon>Vibrionales</taxon>
        <taxon>Vibrionaceae</taxon>
        <taxon>Vibrio</taxon>
    </lineage>
</organism>
<dbReference type="InterPro" id="IPR013785">
    <property type="entry name" value="Aldolase_TIM"/>
</dbReference>
<evidence type="ECO:0000256" key="4">
    <source>
        <dbReference type="ARBA" id="ARBA00023004"/>
    </source>
</evidence>
<dbReference type="RefSeq" id="WP_225249960.1">
    <property type="nucleotide sequence ID" value="NZ_JAIWIU010000036.1"/>
</dbReference>
<evidence type="ECO:0000256" key="1">
    <source>
        <dbReference type="ARBA" id="ARBA00001966"/>
    </source>
</evidence>
<dbReference type="InterPro" id="IPR058240">
    <property type="entry name" value="rSAM_sf"/>
</dbReference>
<proteinExistence type="predicted"/>
<evidence type="ECO:0000256" key="3">
    <source>
        <dbReference type="ARBA" id="ARBA00022723"/>
    </source>
</evidence>